<dbReference type="FunFam" id="3.40.50.300:FF:000053">
    <property type="entry name" value="Signal recognition particle receptor FtsY"/>
    <property type="match status" value="1"/>
</dbReference>
<dbReference type="RefSeq" id="WP_078788550.1">
    <property type="nucleotide sequence ID" value="NZ_FUWR01000001.1"/>
</dbReference>
<dbReference type="Pfam" id="PF02881">
    <property type="entry name" value="SRP54_N"/>
    <property type="match status" value="1"/>
</dbReference>
<dbReference type="FunFam" id="1.20.120.140:FF:000008">
    <property type="entry name" value="Signal recognition particle receptor FtsY"/>
    <property type="match status" value="1"/>
</dbReference>
<evidence type="ECO:0000256" key="6">
    <source>
        <dbReference type="ARBA" id="ARBA00023136"/>
    </source>
</evidence>
<dbReference type="GO" id="GO:0003924">
    <property type="term" value="F:GTPase activity"/>
    <property type="evidence" value="ECO:0007669"/>
    <property type="project" value="UniProtKB-UniRule"/>
</dbReference>
<keyword evidence="6 9" id="KW-0472">Membrane</keyword>
<dbReference type="SMART" id="SM00963">
    <property type="entry name" value="SRP54_N"/>
    <property type="match status" value="1"/>
</dbReference>
<dbReference type="EC" id="3.6.5.4" evidence="9"/>
<protein>
    <recommendedName>
        <fullName evidence="9">Signal recognition particle receptor FtsY</fullName>
        <shortName evidence="9">SRP receptor</shortName>
        <ecNumber evidence="9">3.6.5.4</ecNumber>
    </recommendedName>
</protein>
<feature type="region of interest" description="Disordered" evidence="10">
    <location>
        <begin position="1"/>
        <end position="38"/>
    </location>
</feature>
<dbReference type="SMART" id="SM00962">
    <property type="entry name" value="SRP54"/>
    <property type="match status" value="1"/>
</dbReference>
<gene>
    <name evidence="9" type="primary">ftsY</name>
    <name evidence="12" type="ORF">SAMN02745119_00242</name>
</gene>
<evidence type="ECO:0000256" key="5">
    <source>
        <dbReference type="ARBA" id="ARBA00023134"/>
    </source>
</evidence>
<evidence type="ECO:0000256" key="2">
    <source>
        <dbReference type="ARBA" id="ARBA00022490"/>
    </source>
</evidence>
<comment type="function">
    <text evidence="9">Involved in targeting and insertion of nascent membrane proteins into the cytoplasmic membrane. Acts as a receptor for the complex formed by the signal recognition particle (SRP) and the ribosome-nascent chain (RNC).</text>
</comment>
<dbReference type="InterPro" id="IPR013822">
    <property type="entry name" value="Signal_recog_particl_SRP54_hlx"/>
</dbReference>
<evidence type="ECO:0000256" key="7">
    <source>
        <dbReference type="ARBA" id="ARBA00023170"/>
    </source>
</evidence>
<keyword evidence="5 9" id="KW-0342">GTP-binding</keyword>
<dbReference type="STRING" id="115783.SAMN02745119_00242"/>
<dbReference type="GO" id="GO:0005047">
    <property type="term" value="F:signal recognition particle binding"/>
    <property type="evidence" value="ECO:0007669"/>
    <property type="project" value="TreeGrafter"/>
</dbReference>
<dbReference type="CDD" id="cd17874">
    <property type="entry name" value="FtsY"/>
    <property type="match status" value="1"/>
</dbReference>
<evidence type="ECO:0000313" key="12">
    <source>
        <dbReference type="EMBL" id="SJZ36108.1"/>
    </source>
</evidence>
<name>A0A1T4K150_9BACT</name>
<dbReference type="InterPro" id="IPR027417">
    <property type="entry name" value="P-loop_NTPase"/>
</dbReference>
<evidence type="ECO:0000256" key="1">
    <source>
        <dbReference type="ARBA" id="ARBA00022475"/>
    </source>
</evidence>
<dbReference type="NCBIfam" id="TIGR00064">
    <property type="entry name" value="ftsY"/>
    <property type="match status" value="1"/>
</dbReference>
<dbReference type="InterPro" id="IPR036225">
    <property type="entry name" value="SRP/SRP_N"/>
</dbReference>
<comment type="subunit">
    <text evidence="9">Part of the signal recognition particle protein translocation system, which is composed of SRP and FtsY.</text>
</comment>
<dbReference type="EMBL" id="FUWR01000001">
    <property type="protein sequence ID" value="SJZ36108.1"/>
    <property type="molecule type" value="Genomic_DNA"/>
</dbReference>
<dbReference type="Pfam" id="PF00448">
    <property type="entry name" value="SRP54"/>
    <property type="match status" value="1"/>
</dbReference>
<proteinExistence type="inferred from homology"/>
<keyword evidence="2 9" id="KW-0963">Cytoplasm</keyword>
<evidence type="ECO:0000256" key="10">
    <source>
        <dbReference type="SAM" id="MobiDB-lite"/>
    </source>
</evidence>
<evidence type="ECO:0000256" key="9">
    <source>
        <dbReference type="HAMAP-Rule" id="MF_00920"/>
    </source>
</evidence>
<accession>A0A1T4K150</accession>
<dbReference type="PROSITE" id="PS00300">
    <property type="entry name" value="SRP54"/>
    <property type="match status" value="1"/>
</dbReference>
<dbReference type="SUPFAM" id="SSF52540">
    <property type="entry name" value="P-loop containing nucleoside triphosphate hydrolases"/>
    <property type="match status" value="1"/>
</dbReference>
<dbReference type="PANTHER" id="PTHR43134">
    <property type="entry name" value="SIGNAL RECOGNITION PARTICLE RECEPTOR SUBUNIT ALPHA"/>
    <property type="match status" value="1"/>
</dbReference>
<dbReference type="GO" id="GO:0006614">
    <property type="term" value="P:SRP-dependent cotranslational protein targeting to membrane"/>
    <property type="evidence" value="ECO:0007669"/>
    <property type="project" value="InterPro"/>
</dbReference>
<sequence length="342" mass="36588">MSEEKKGFLRGMFERVTGTAPQEPESPQQVTDDTQKKPGLFERLKSGLKKTTDGLVGRIDALVLGKKEIDADTLEELEEILITSDIGVKTTVELIRSLEQRLSRNELKDGAALRGALKEELLSRLLAHHTPLQTDGAAPFTILVVGVNGVGKTTTIGKLAAKFAAEGKKVLLAAGDTFRAAAAEQLEIWGERAGVAVIRHQEGADPSAVAFDACKAAVSRGTEILIIDTAGRLHTKVNLMEEMKKIHRVIGREIPGAPHETLLVLDGATGQNALSQARLFKESAGVTGIALTKLDGTAKGGIVVAVSHEFSLPVRYIGVGEGVDDLRVFDPNEFVDALFQTS</sequence>
<feature type="binding site" evidence="9">
    <location>
        <begin position="292"/>
        <end position="295"/>
    </location>
    <ligand>
        <name>GTP</name>
        <dbReference type="ChEBI" id="CHEBI:37565"/>
    </ligand>
</feature>
<dbReference type="HAMAP" id="MF_00920">
    <property type="entry name" value="FtsY"/>
    <property type="match status" value="1"/>
</dbReference>
<evidence type="ECO:0000313" key="13">
    <source>
        <dbReference type="Proteomes" id="UP000190102"/>
    </source>
</evidence>
<keyword evidence="3 9" id="KW-0547">Nucleotide-binding</keyword>
<dbReference type="InterPro" id="IPR003593">
    <property type="entry name" value="AAA+_ATPase"/>
</dbReference>
<feature type="binding site" evidence="9">
    <location>
        <begin position="146"/>
        <end position="153"/>
    </location>
    <ligand>
        <name>GTP</name>
        <dbReference type="ChEBI" id="CHEBI:37565"/>
    </ligand>
</feature>
<dbReference type="Proteomes" id="UP000190102">
    <property type="component" value="Unassembled WGS sequence"/>
</dbReference>
<evidence type="ECO:0000256" key="3">
    <source>
        <dbReference type="ARBA" id="ARBA00022741"/>
    </source>
</evidence>
<feature type="domain" description="SRP54-type proteins GTP-binding" evidence="11">
    <location>
        <begin position="313"/>
        <end position="326"/>
    </location>
</feature>
<keyword evidence="13" id="KW-1185">Reference proteome</keyword>
<dbReference type="SUPFAM" id="SSF47364">
    <property type="entry name" value="Domain of the SRP/SRP receptor G-proteins"/>
    <property type="match status" value="1"/>
</dbReference>
<keyword evidence="4 9" id="KW-0378">Hydrolase</keyword>
<dbReference type="GO" id="GO:0005737">
    <property type="term" value="C:cytoplasm"/>
    <property type="evidence" value="ECO:0007669"/>
    <property type="project" value="UniProtKB-SubCell"/>
</dbReference>
<comment type="similarity">
    <text evidence="9">Belongs to the GTP-binding SRP family. FtsY subfamily.</text>
</comment>
<organism evidence="12 13">
    <name type="scientific">Trichlorobacter thiogenes</name>
    <dbReference type="NCBI Taxonomy" id="115783"/>
    <lineage>
        <taxon>Bacteria</taxon>
        <taxon>Pseudomonadati</taxon>
        <taxon>Thermodesulfobacteriota</taxon>
        <taxon>Desulfuromonadia</taxon>
        <taxon>Geobacterales</taxon>
        <taxon>Geobacteraceae</taxon>
        <taxon>Trichlorobacter</taxon>
    </lineage>
</organism>
<dbReference type="Gene3D" id="1.20.120.140">
    <property type="entry name" value="Signal recognition particle SRP54, nucleotide-binding domain"/>
    <property type="match status" value="1"/>
</dbReference>
<reference evidence="13" key="1">
    <citation type="submission" date="2017-02" db="EMBL/GenBank/DDBJ databases">
        <authorList>
            <person name="Varghese N."/>
            <person name="Submissions S."/>
        </authorList>
    </citation>
    <scope>NUCLEOTIDE SEQUENCE [LARGE SCALE GENOMIC DNA]</scope>
    <source>
        <strain evidence="13">ATCC BAA-34</strain>
    </source>
</reference>
<dbReference type="PANTHER" id="PTHR43134:SF1">
    <property type="entry name" value="SIGNAL RECOGNITION PARTICLE RECEPTOR SUBUNIT ALPHA"/>
    <property type="match status" value="1"/>
</dbReference>
<comment type="catalytic activity">
    <reaction evidence="8 9">
        <text>GTP + H2O = GDP + phosphate + H(+)</text>
        <dbReference type="Rhea" id="RHEA:19669"/>
        <dbReference type="ChEBI" id="CHEBI:15377"/>
        <dbReference type="ChEBI" id="CHEBI:15378"/>
        <dbReference type="ChEBI" id="CHEBI:37565"/>
        <dbReference type="ChEBI" id="CHEBI:43474"/>
        <dbReference type="ChEBI" id="CHEBI:58189"/>
        <dbReference type="EC" id="3.6.5.4"/>
    </reaction>
</comment>
<dbReference type="InterPro" id="IPR000897">
    <property type="entry name" value="SRP54_GTPase_dom"/>
</dbReference>
<keyword evidence="7 9" id="KW-0675">Receptor</keyword>
<dbReference type="OrthoDB" id="9804720at2"/>
<feature type="binding site" evidence="9">
    <location>
        <begin position="228"/>
        <end position="232"/>
    </location>
    <ligand>
        <name>GTP</name>
        <dbReference type="ChEBI" id="CHEBI:37565"/>
    </ligand>
</feature>
<evidence type="ECO:0000259" key="11">
    <source>
        <dbReference type="PROSITE" id="PS00300"/>
    </source>
</evidence>
<dbReference type="GO" id="GO:0005886">
    <property type="term" value="C:plasma membrane"/>
    <property type="evidence" value="ECO:0007669"/>
    <property type="project" value="UniProtKB-SubCell"/>
</dbReference>
<dbReference type="Gene3D" id="3.40.50.300">
    <property type="entry name" value="P-loop containing nucleotide triphosphate hydrolases"/>
    <property type="match status" value="1"/>
</dbReference>
<comment type="subcellular location">
    <subcellularLocation>
        <location evidence="9">Cell membrane</location>
        <topology evidence="9">Peripheral membrane protein</topology>
        <orientation evidence="9">Cytoplasmic side</orientation>
    </subcellularLocation>
    <subcellularLocation>
        <location evidence="9">Cytoplasm</location>
    </subcellularLocation>
</comment>
<evidence type="ECO:0000256" key="8">
    <source>
        <dbReference type="ARBA" id="ARBA00048027"/>
    </source>
</evidence>
<dbReference type="SMART" id="SM00382">
    <property type="entry name" value="AAA"/>
    <property type="match status" value="1"/>
</dbReference>
<dbReference type="GO" id="GO:0005525">
    <property type="term" value="F:GTP binding"/>
    <property type="evidence" value="ECO:0007669"/>
    <property type="project" value="UniProtKB-UniRule"/>
</dbReference>
<keyword evidence="1 9" id="KW-1003">Cell membrane</keyword>
<evidence type="ECO:0000256" key="4">
    <source>
        <dbReference type="ARBA" id="ARBA00022801"/>
    </source>
</evidence>
<dbReference type="InterPro" id="IPR004390">
    <property type="entry name" value="SR_rcpt_FtsY"/>
</dbReference>
<dbReference type="InterPro" id="IPR042101">
    <property type="entry name" value="SRP54_N_sf"/>
</dbReference>
<dbReference type="AlphaFoldDB" id="A0A1T4K150"/>